<sequence>MPIMVETVVASGFEPRQPAQTARRRVRALVETNPIPTDAGRVCTENLAPRFRLQFIHPDTIV</sequence>
<evidence type="ECO:0000313" key="3">
    <source>
        <dbReference type="Proteomes" id="UP000235786"/>
    </source>
</evidence>
<evidence type="ECO:0000313" key="1">
    <source>
        <dbReference type="EMBL" id="PMD28780.1"/>
    </source>
</evidence>
<organism evidence="1 3">
    <name type="scientific">Hyaloscypha variabilis (strain UAMH 11265 / GT02V1 / F)</name>
    <name type="common">Meliniomyces variabilis</name>
    <dbReference type="NCBI Taxonomy" id="1149755"/>
    <lineage>
        <taxon>Eukaryota</taxon>
        <taxon>Fungi</taxon>
        <taxon>Dikarya</taxon>
        <taxon>Ascomycota</taxon>
        <taxon>Pezizomycotina</taxon>
        <taxon>Leotiomycetes</taxon>
        <taxon>Helotiales</taxon>
        <taxon>Hyaloscyphaceae</taxon>
        <taxon>Hyaloscypha</taxon>
        <taxon>Hyaloscypha variabilis</taxon>
    </lineage>
</organism>
<dbReference type="EMBL" id="KZ613966">
    <property type="protein sequence ID" value="PMD30507.1"/>
    <property type="molecule type" value="Genomic_DNA"/>
</dbReference>
<protein>
    <submittedName>
        <fullName evidence="1">Uncharacterized protein</fullName>
    </submittedName>
</protein>
<name>A0A2J6QR93_HYAVF</name>
<proteinExistence type="predicted"/>
<dbReference type="AlphaFoldDB" id="A0A2J6QR93"/>
<gene>
    <name evidence="2" type="ORF">L207DRAFT_520014</name>
    <name evidence="1" type="ORF">L207DRAFT_521390</name>
</gene>
<keyword evidence="3" id="KW-1185">Reference proteome</keyword>
<accession>A0A2J6QR93</accession>
<reference evidence="1 3" key="1">
    <citation type="submission" date="2016-04" db="EMBL/GenBank/DDBJ databases">
        <title>A degradative enzymes factory behind the ericoid mycorrhizal symbiosis.</title>
        <authorList>
            <consortium name="DOE Joint Genome Institute"/>
            <person name="Martino E."/>
            <person name="Morin E."/>
            <person name="Grelet G."/>
            <person name="Kuo A."/>
            <person name="Kohler A."/>
            <person name="Daghino S."/>
            <person name="Barry K."/>
            <person name="Choi C."/>
            <person name="Cichocki N."/>
            <person name="Clum A."/>
            <person name="Copeland A."/>
            <person name="Hainaut M."/>
            <person name="Haridas S."/>
            <person name="Labutti K."/>
            <person name="Lindquist E."/>
            <person name="Lipzen A."/>
            <person name="Khouja H.-R."/>
            <person name="Murat C."/>
            <person name="Ohm R."/>
            <person name="Olson A."/>
            <person name="Spatafora J."/>
            <person name="Veneault-Fourrey C."/>
            <person name="Henrissat B."/>
            <person name="Grigoriev I."/>
            <person name="Martin F."/>
            <person name="Perotto S."/>
        </authorList>
    </citation>
    <scope>NUCLEOTIDE SEQUENCE [LARGE SCALE GENOMIC DNA]</scope>
    <source>
        <strain evidence="1 3">F</strain>
    </source>
</reference>
<dbReference type="Proteomes" id="UP000235786">
    <property type="component" value="Unassembled WGS sequence"/>
</dbReference>
<dbReference type="EMBL" id="KZ613989">
    <property type="protein sequence ID" value="PMD28780.1"/>
    <property type="molecule type" value="Genomic_DNA"/>
</dbReference>
<evidence type="ECO:0000313" key="2">
    <source>
        <dbReference type="EMBL" id="PMD30507.1"/>
    </source>
</evidence>